<dbReference type="AlphaFoldDB" id="A0A0R2NLV3"/>
<dbReference type="EMBL" id="JQCQ01000007">
    <property type="protein sequence ID" value="KRO25643.1"/>
    <property type="molecule type" value="Genomic_DNA"/>
</dbReference>
<proteinExistence type="predicted"/>
<evidence type="ECO:0000313" key="1">
    <source>
        <dbReference type="EMBL" id="KRO25643.1"/>
    </source>
</evidence>
<dbReference type="PATRIC" id="fig|480391.4.peg.1630"/>
<organism evidence="1 2">
    <name type="scientific">Pediococcus argentinicus</name>
    <dbReference type="NCBI Taxonomy" id="480391"/>
    <lineage>
        <taxon>Bacteria</taxon>
        <taxon>Bacillati</taxon>
        <taxon>Bacillota</taxon>
        <taxon>Bacilli</taxon>
        <taxon>Lactobacillales</taxon>
        <taxon>Lactobacillaceae</taxon>
        <taxon>Pediococcus</taxon>
    </lineage>
</organism>
<name>A0A0R2NLV3_9LACO</name>
<accession>A0A0R2NLV3</accession>
<sequence length="187" mass="22416">MHKINLKPMPEIDYEKVTRFNQGVFGNPVFKINGVYIPKKNDYNSISKKIIHSVFQFKKQFLVEMDDFSIVFKQGQKQTRELWTNNIKYIQVGVLPMLIANRGVNVYKYVITFRTSNIEYHQSCDWFETLGELKKYCDQNRIDFEDPFELLQFPDHFKAFEYLNKNHTFEKIAEEYNYPTSYAKKAF</sequence>
<dbReference type="Proteomes" id="UP000051249">
    <property type="component" value="Unassembled WGS sequence"/>
</dbReference>
<protein>
    <submittedName>
        <fullName evidence="1">Uncharacterized protein</fullName>
    </submittedName>
</protein>
<evidence type="ECO:0000313" key="2">
    <source>
        <dbReference type="Proteomes" id="UP000051249"/>
    </source>
</evidence>
<reference evidence="1 2" key="1">
    <citation type="journal article" date="2015" name="Genome Announc.">
        <title>Expanding the biotechnology potential of lactobacilli through comparative genomics of 213 strains and associated genera.</title>
        <authorList>
            <person name="Sun Z."/>
            <person name="Harris H.M."/>
            <person name="McCann A."/>
            <person name="Guo C."/>
            <person name="Argimon S."/>
            <person name="Zhang W."/>
            <person name="Yang X."/>
            <person name="Jeffery I.B."/>
            <person name="Cooney J.C."/>
            <person name="Kagawa T.F."/>
            <person name="Liu W."/>
            <person name="Song Y."/>
            <person name="Salvetti E."/>
            <person name="Wrobel A."/>
            <person name="Rasinkangas P."/>
            <person name="Parkhill J."/>
            <person name="Rea M.C."/>
            <person name="O'Sullivan O."/>
            <person name="Ritari J."/>
            <person name="Douillard F.P."/>
            <person name="Paul Ross R."/>
            <person name="Yang R."/>
            <person name="Briner A.E."/>
            <person name="Felis G.E."/>
            <person name="de Vos W.M."/>
            <person name="Barrangou R."/>
            <person name="Klaenhammer T.R."/>
            <person name="Caufield P.W."/>
            <person name="Cui Y."/>
            <person name="Zhang H."/>
            <person name="O'Toole P.W."/>
        </authorList>
    </citation>
    <scope>NUCLEOTIDE SEQUENCE [LARGE SCALE GENOMIC DNA]</scope>
    <source>
        <strain evidence="1 2">DSM 23026</strain>
    </source>
</reference>
<keyword evidence="2" id="KW-1185">Reference proteome</keyword>
<gene>
    <name evidence="1" type="ORF">IV88_GL001601</name>
</gene>
<comment type="caution">
    <text evidence="1">The sequence shown here is derived from an EMBL/GenBank/DDBJ whole genome shotgun (WGS) entry which is preliminary data.</text>
</comment>
<dbReference type="RefSeq" id="WP_057798486.1">
    <property type="nucleotide sequence ID" value="NZ_BJZZ01000007.1"/>
</dbReference>